<comment type="similarity">
    <text evidence="1">Belongs to the universal stress protein A family.</text>
</comment>
<accession>A0AAE3QQ77</accession>
<gene>
    <name evidence="3" type="ORF">QNI16_11550</name>
</gene>
<dbReference type="PRINTS" id="PR01438">
    <property type="entry name" value="UNVRSLSTRESS"/>
</dbReference>
<dbReference type="PANTHER" id="PTHR46268:SF6">
    <property type="entry name" value="UNIVERSAL STRESS PROTEIN UP12"/>
    <property type="match status" value="1"/>
</dbReference>
<name>A0AAE3QQ77_9BACT</name>
<dbReference type="Pfam" id="PF00582">
    <property type="entry name" value="Usp"/>
    <property type="match status" value="1"/>
</dbReference>
<evidence type="ECO:0000313" key="4">
    <source>
        <dbReference type="Proteomes" id="UP001241110"/>
    </source>
</evidence>
<sequence length="272" mass="30689">MKTIIVPTDYSENAWYATEYAAHVAQKTNAGIILFHAVDLPLITTEVPVDLPSLDELNRHHMARLQEIKTQLINKYHIQVTCKLSLGAVAEVLTRYFKEEKADLIIMGLRGTNPVGKLLMGSVTSTLLKRGDLPILVIPRDFSYKSIKHIMLASDFDSFCSLSPLRDMAEAFGAQVEVLRLPQPMPAGHSPERTASYTNFENQLSGVKLEYTYLYGEDIQRGIDQSVCESHSDLLVMIPHKYSFFERMFDKNNITKMAFHTKTPLLALPAEK</sequence>
<dbReference type="PANTHER" id="PTHR46268">
    <property type="entry name" value="STRESS RESPONSE PROTEIN NHAX"/>
    <property type="match status" value="1"/>
</dbReference>
<proteinExistence type="inferred from homology"/>
<organism evidence="3 4">
    <name type="scientific">Xanthocytophaga flava</name>
    <dbReference type="NCBI Taxonomy" id="3048013"/>
    <lineage>
        <taxon>Bacteria</taxon>
        <taxon>Pseudomonadati</taxon>
        <taxon>Bacteroidota</taxon>
        <taxon>Cytophagia</taxon>
        <taxon>Cytophagales</taxon>
        <taxon>Rhodocytophagaceae</taxon>
        <taxon>Xanthocytophaga</taxon>
    </lineage>
</organism>
<dbReference type="InterPro" id="IPR006015">
    <property type="entry name" value="Universal_stress_UspA"/>
</dbReference>
<evidence type="ECO:0000313" key="3">
    <source>
        <dbReference type="EMBL" id="MDJ1481121.1"/>
    </source>
</evidence>
<feature type="domain" description="UspA" evidence="2">
    <location>
        <begin position="1"/>
        <end position="139"/>
    </location>
</feature>
<dbReference type="Gene3D" id="3.40.50.620">
    <property type="entry name" value="HUPs"/>
    <property type="match status" value="2"/>
</dbReference>
<dbReference type="InterPro" id="IPR014729">
    <property type="entry name" value="Rossmann-like_a/b/a_fold"/>
</dbReference>
<evidence type="ECO:0000259" key="2">
    <source>
        <dbReference type="Pfam" id="PF00582"/>
    </source>
</evidence>
<comment type="caution">
    <text evidence="3">The sequence shown here is derived from an EMBL/GenBank/DDBJ whole genome shotgun (WGS) entry which is preliminary data.</text>
</comment>
<dbReference type="AlphaFoldDB" id="A0AAE3QQ77"/>
<dbReference type="SUPFAM" id="SSF52402">
    <property type="entry name" value="Adenine nucleotide alpha hydrolases-like"/>
    <property type="match status" value="2"/>
</dbReference>
<reference evidence="3" key="1">
    <citation type="submission" date="2023-05" db="EMBL/GenBank/DDBJ databases">
        <authorList>
            <person name="Zhang X."/>
        </authorList>
    </citation>
    <scope>NUCLEOTIDE SEQUENCE</scope>
    <source>
        <strain evidence="3">YF14B1</strain>
    </source>
</reference>
<protein>
    <submittedName>
        <fullName evidence="3">Universal stress protein</fullName>
    </submittedName>
</protein>
<dbReference type="CDD" id="cd00293">
    <property type="entry name" value="USP-like"/>
    <property type="match status" value="1"/>
</dbReference>
<dbReference type="InterPro" id="IPR006016">
    <property type="entry name" value="UspA"/>
</dbReference>
<dbReference type="RefSeq" id="WP_313978470.1">
    <property type="nucleotide sequence ID" value="NZ_JASJOS010000004.1"/>
</dbReference>
<dbReference type="Proteomes" id="UP001241110">
    <property type="component" value="Unassembled WGS sequence"/>
</dbReference>
<dbReference type="EMBL" id="JASJOS010000004">
    <property type="protein sequence ID" value="MDJ1481121.1"/>
    <property type="molecule type" value="Genomic_DNA"/>
</dbReference>
<evidence type="ECO:0000256" key="1">
    <source>
        <dbReference type="ARBA" id="ARBA00008791"/>
    </source>
</evidence>